<keyword evidence="3" id="KW-1185">Reference proteome</keyword>
<dbReference type="CDD" id="cd00531">
    <property type="entry name" value="NTF2_like"/>
    <property type="match status" value="1"/>
</dbReference>
<feature type="domain" description="SnoaL-like" evidence="1">
    <location>
        <begin position="6"/>
        <end position="136"/>
    </location>
</feature>
<dbReference type="SUPFAM" id="SSF54427">
    <property type="entry name" value="NTF2-like"/>
    <property type="match status" value="1"/>
</dbReference>
<dbReference type="Proteomes" id="UP001347146">
    <property type="component" value="Unassembled WGS sequence"/>
</dbReference>
<dbReference type="Pfam" id="PF13577">
    <property type="entry name" value="SnoaL_4"/>
    <property type="match status" value="1"/>
</dbReference>
<evidence type="ECO:0000313" key="2">
    <source>
        <dbReference type="EMBL" id="MEE3849663.1"/>
    </source>
</evidence>
<evidence type="ECO:0000313" key="3">
    <source>
        <dbReference type="Proteomes" id="UP001347146"/>
    </source>
</evidence>
<gene>
    <name evidence="2" type="ORF">VZC37_04930</name>
</gene>
<dbReference type="EMBL" id="JAZDUF010000001">
    <property type="protein sequence ID" value="MEE3849663.1"/>
    <property type="molecule type" value="Genomic_DNA"/>
</dbReference>
<proteinExistence type="predicted"/>
<comment type="caution">
    <text evidence="2">The sequence shown here is derived from an EMBL/GenBank/DDBJ whole genome shotgun (WGS) entry which is preliminary data.</text>
</comment>
<dbReference type="Gene3D" id="3.10.450.50">
    <property type="match status" value="1"/>
</dbReference>
<protein>
    <submittedName>
        <fullName evidence="2">Nuclear transport factor 2 family protein</fullName>
    </submittedName>
</protein>
<name>A0ABU7M968_9ACTN</name>
<sequence>MSTVSVEISNALARIAYAADFGSMQEYADLLTDDVVWVLPDAPAVSLPAQERKGIEAVLAGARERRESGLQGPGTASMHVVTNISVSPGENEDEALSTAYWHFLTGLGKVPKLVQSGTYHDRFVFERGAWLLAHRTIGVVR</sequence>
<organism evidence="2 3">
    <name type="scientific">Gordonia sesuvii</name>
    <dbReference type="NCBI Taxonomy" id="3116777"/>
    <lineage>
        <taxon>Bacteria</taxon>
        <taxon>Bacillati</taxon>
        <taxon>Actinomycetota</taxon>
        <taxon>Actinomycetes</taxon>
        <taxon>Mycobacteriales</taxon>
        <taxon>Gordoniaceae</taxon>
        <taxon>Gordonia</taxon>
    </lineage>
</organism>
<reference evidence="2 3" key="1">
    <citation type="submission" date="2024-01" db="EMBL/GenBank/DDBJ databases">
        <title>Draft genome sequence of Gordonia sp. LSe1-13.</title>
        <authorList>
            <person name="Suphannarot A."/>
            <person name="Mingma R."/>
        </authorList>
    </citation>
    <scope>NUCLEOTIDE SEQUENCE [LARGE SCALE GENOMIC DNA]</scope>
    <source>
        <strain evidence="2 3">LSe1-13</strain>
    </source>
</reference>
<evidence type="ECO:0000259" key="1">
    <source>
        <dbReference type="Pfam" id="PF13577"/>
    </source>
</evidence>
<accession>A0ABU7M968</accession>
<dbReference type="InterPro" id="IPR037401">
    <property type="entry name" value="SnoaL-like"/>
</dbReference>
<dbReference type="InterPro" id="IPR032710">
    <property type="entry name" value="NTF2-like_dom_sf"/>
</dbReference>
<dbReference type="RefSeq" id="WP_330431286.1">
    <property type="nucleotide sequence ID" value="NZ_JAZDUF010000001.1"/>
</dbReference>